<gene>
    <name evidence="3" type="ORF">LXT12_05225</name>
</gene>
<dbReference type="Gene3D" id="2.60.40.2970">
    <property type="match status" value="1"/>
</dbReference>
<protein>
    <submittedName>
        <fullName evidence="3">Uncharacterized protein</fullName>
    </submittedName>
</protein>
<evidence type="ECO:0000256" key="2">
    <source>
        <dbReference type="SAM" id="SignalP"/>
    </source>
</evidence>
<organism evidence="3 4">
    <name type="scientific">Pelomonas caseinilytica</name>
    <dbReference type="NCBI Taxonomy" id="2906763"/>
    <lineage>
        <taxon>Bacteria</taxon>
        <taxon>Pseudomonadati</taxon>
        <taxon>Pseudomonadota</taxon>
        <taxon>Betaproteobacteria</taxon>
        <taxon>Burkholderiales</taxon>
        <taxon>Sphaerotilaceae</taxon>
        <taxon>Roseateles</taxon>
    </lineage>
</organism>
<comment type="caution">
    <text evidence="3">The sequence shown here is derived from an EMBL/GenBank/DDBJ whole genome shotgun (WGS) entry which is preliminary data.</text>
</comment>
<evidence type="ECO:0000313" key="4">
    <source>
        <dbReference type="Proteomes" id="UP001201463"/>
    </source>
</evidence>
<evidence type="ECO:0000256" key="1">
    <source>
        <dbReference type="SAM" id="MobiDB-lite"/>
    </source>
</evidence>
<keyword evidence="2" id="KW-0732">Signal</keyword>
<proteinExistence type="predicted"/>
<name>A0ABS8X7R9_9BURK</name>
<dbReference type="EMBL" id="JAJTWT010000002">
    <property type="protein sequence ID" value="MCE4536649.1"/>
    <property type="molecule type" value="Genomic_DNA"/>
</dbReference>
<feature type="chain" id="PRO_5046978030" evidence="2">
    <location>
        <begin position="22"/>
        <end position="168"/>
    </location>
</feature>
<dbReference type="RefSeq" id="WP_233390145.1">
    <property type="nucleotide sequence ID" value="NZ_JAJTWT010000002.1"/>
</dbReference>
<keyword evidence="4" id="KW-1185">Reference proteome</keyword>
<accession>A0ABS8X7R9</accession>
<sequence length="168" mass="18093">MKVLHRLPGLLMLMAAPLAQAGGGMPAPAELACRFEATTDAAGQVMLKFTLRNAGSRELHLLRWGSPFEGAWFAPFVRASTAQGELPFQGALRKRGDPSAQDYLRLAPGQALSAELPLADAYALPASGPVTLRAAWRWHDVMASGTPPRPRDRHQGRDQACGELTLAR</sequence>
<evidence type="ECO:0000313" key="3">
    <source>
        <dbReference type="EMBL" id="MCE4536649.1"/>
    </source>
</evidence>
<feature type="region of interest" description="Disordered" evidence="1">
    <location>
        <begin position="143"/>
        <end position="168"/>
    </location>
</feature>
<feature type="signal peptide" evidence="2">
    <location>
        <begin position="1"/>
        <end position="21"/>
    </location>
</feature>
<dbReference type="Proteomes" id="UP001201463">
    <property type="component" value="Unassembled WGS sequence"/>
</dbReference>
<reference evidence="3 4" key="1">
    <citation type="submission" date="2021-12" db="EMBL/GenBank/DDBJ databases">
        <title>Genome seq of p7.</title>
        <authorList>
            <person name="Seo T."/>
        </authorList>
    </citation>
    <scope>NUCLEOTIDE SEQUENCE [LARGE SCALE GENOMIC DNA]</scope>
    <source>
        <strain evidence="3 4">P7</strain>
    </source>
</reference>